<keyword evidence="14" id="KW-1185">Reference proteome</keyword>
<keyword evidence="4 8" id="KW-0547">Nucleotide-binding</keyword>
<dbReference type="InterPro" id="IPR018485">
    <property type="entry name" value="FGGY_C"/>
</dbReference>
<comment type="catalytic activity">
    <reaction evidence="8 10">
        <text>D-xylulose + ATP = D-xylulose 5-phosphate + ADP + H(+)</text>
        <dbReference type="Rhea" id="RHEA:10964"/>
        <dbReference type="ChEBI" id="CHEBI:15378"/>
        <dbReference type="ChEBI" id="CHEBI:17140"/>
        <dbReference type="ChEBI" id="CHEBI:30616"/>
        <dbReference type="ChEBI" id="CHEBI:57737"/>
        <dbReference type="ChEBI" id="CHEBI:456216"/>
        <dbReference type="EC" id="2.7.1.17"/>
    </reaction>
</comment>
<dbReference type="InterPro" id="IPR050406">
    <property type="entry name" value="FGGY_Carb_Kinase"/>
</dbReference>
<evidence type="ECO:0000256" key="9">
    <source>
        <dbReference type="RuleBase" id="RU003733"/>
    </source>
</evidence>
<name>A0A4Q7ZP04_9ACTN</name>
<evidence type="ECO:0000256" key="10">
    <source>
        <dbReference type="RuleBase" id="RU364073"/>
    </source>
</evidence>
<evidence type="ECO:0000256" key="5">
    <source>
        <dbReference type="ARBA" id="ARBA00022777"/>
    </source>
</evidence>
<dbReference type="Proteomes" id="UP000292564">
    <property type="component" value="Unassembled WGS sequence"/>
</dbReference>
<dbReference type="EC" id="2.7.1.17" evidence="8 10"/>
<feature type="site" description="Important for activity" evidence="8">
    <location>
        <position position="8"/>
    </location>
</feature>
<evidence type="ECO:0000256" key="8">
    <source>
        <dbReference type="HAMAP-Rule" id="MF_02220"/>
    </source>
</evidence>
<evidence type="ECO:0000256" key="7">
    <source>
        <dbReference type="ARBA" id="ARBA00023277"/>
    </source>
</evidence>
<accession>A0A4Q7ZP04</accession>
<reference evidence="13 14" key="1">
    <citation type="submission" date="2019-02" db="EMBL/GenBank/DDBJ databases">
        <title>Sequencing the genomes of 1000 actinobacteria strains.</title>
        <authorList>
            <person name="Klenk H.-P."/>
        </authorList>
    </citation>
    <scope>NUCLEOTIDE SEQUENCE [LARGE SCALE GENOMIC DNA]</scope>
    <source>
        <strain evidence="13 14">DSM 45162</strain>
    </source>
</reference>
<proteinExistence type="inferred from homology"/>
<dbReference type="InterPro" id="IPR006000">
    <property type="entry name" value="Xylulokinase"/>
</dbReference>
<dbReference type="PROSITE" id="PS00445">
    <property type="entry name" value="FGGY_KINASES_2"/>
    <property type="match status" value="1"/>
</dbReference>
<keyword evidence="3 8" id="KW-0808">Transferase</keyword>
<evidence type="ECO:0000256" key="6">
    <source>
        <dbReference type="ARBA" id="ARBA00022840"/>
    </source>
</evidence>
<evidence type="ECO:0000256" key="1">
    <source>
        <dbReference type="ARBA" id="ARBA00009156"/>
    </source>
</evidence>
<dbReference type="Pfam" id="PF00370">
    <property type="entry name" value="FGGY_N"/>
    <property type="match status" value="1"/>
</dbReference>
<sequence length="471" mass="48678">MSLVAGIDSSTQSCKVVIRDAGTGALIRQGRAAHPDGTEVHPDAWWAALNQAVDQAGGLDDVAAASVAGQQHGMVCLDADGAVVRPALLWNDTRSAGAATELIDDLGGGDRGRRAWADAVGIVPVASFTLTKLRWLARHEPAEAARVAAVCLPHDWLTWRLGGAHDLDALRTDRSDASGTLYWSARTNEYRHDLLELGFGRRLAVPRVLGPTEVAGTLPGGVPLGPGAGDNAAAALGAGARPGDVVVSIGTSGTVFVPTDAAPNDPTGTVAGFADATGRFLPIVVTLNAARVLDAAARLLGVDHEGLSRLALSAPAGADGLVLVPYLEGERTPDRPHATGAVHGLTLRTSTPAHLARAAVEGMLCALADGLDALVRQGARTNRIVLVGGGARSEAVRRIAPEVFGLPVLVPPPGEYVADGAARQAAWVLSGGDEPPAWSTAAPQPYEADRVPRIRERYAGARDAVVDRESR</sequence>
<dbReference type="PANTHER" id="PTHR43095">
    <property type="entry name" value="SUGAR KINASE"/>
    <property type="match status" value="1"/>
</dbReference>
<comment type="caution">
    <text evidence="13">The sequence shown here is derived from an EMBL/GenBank/DDBJ whole genome shotgun (WGS) entry which is preliminary data.</text>
</comment>
<keyword evidence="7 8" id="KW-0119">Carbohydrate metabolism</keyword>
<dbReference type="InterPro" id="IPR018483">
    <property type="entry name" value="Carb_kinase_FGGY_CS"/>
</dbReference>
<dbReference type="GO" id="GO:0042732">
    <property type="term" value="P:D-xylose metabolic process"/>
    <property type="evidence" value="ECO:0007669"/>
    <property type="project" value="UniProtKB-KW"/>
</dbReference>
<dbReference type="InterPro" id="IPR043129">
    <property type="entry name" value="ATPase_NBD"/>
</dbReference>
<dbReference type="GO" id="GO:0004856">
    <property type="term" value="F:D-xylulokinase activity"/>
    <property type="evidence" value="ECO:0007669"/>
    <property type="project" value="UniProtKB-UniRule"/>
</dbReference>
<evidence type="ECO:0000313" key="13">
    <source>
        <dbReference type="EMBL" id="RZU52434.1"/>
    </source>
</evidence>
<dbReference type="GO" id="GO:0005998">
    <property type="term" value="P:xylulose catabolic process"/>
    <property type="evidence" value="ECO:0007669"/>
    <property type="project" value="UniProtKB-UniRule"/>
</dbReference>
<organism evidence="13 14">
    <name type="scientific">Krasilnikovia cinnamomea</name>
    <dbReference type="NCBI Taxonomy" id="349313"/>
    <lineage>
        <taxon>Bacteria</taxon>
        <taxon>Bacillati</taxon>
        <taxon>Actinomycetota</taxon>
        <taxon>Actinomycetes</taxon>
        <taxon>Micromonosporales</taxon>
        <taxon>Micromonosporaceae</taxon>
        <taxon>Krasilnikovia</taxon>
    </lineage>
</organism>
<dbReference type="PROSITE" id="PS00933">
    <property type="entry name" value="FGGY_KINASES_1"/>
    <property type="match status" value="1"/>
</dbReference>
<evidence type="ECO:0000256" key="3">
    <source>
        <dbReference type="ARBA" id="ARBA00022679"/>
    </source>
</evidence>
<feature type="domain" description="Carbohydrate kinase FGGY N-terminal" evidence="11">
    <location>
        <begin position="4"/>
        <end position="237"/>
    </location>
</feature>
<evidence type="ECO:0000259" key="11">
    <source>
        <dbReference type="Pfam" id="PF00370"/>
    </source>
</evidence>
<comment type="function">
    <text evidence="8">Catalyzes the phosphorylation of D-xylulose to D-xylulose 5-phosphate.</text>
</comment>
<evidence type="ECO:0000256" key="2">
    <source>
        <dbReference type="ARBA" id="ARBA00022629"/>
    </source>
</evidence>
<dbReference type="EMBL" id="SHKY01000001">
    <property type="protein sequence ID" value="RZU52434.1"/>
    <property type="molecule type" value="Genomic_DNA"/>
</dbReference>
<dbReference type="PANTHER" id="PTHR43095:SF5">
    <property type="entry name" value="XYLULOSE KINASE"/>
    <property type="match status" value="1"/>
</dbReference>
<feature type="active site" description="Proton acceptor" evidence="8">
    <location>
        <position position="230"/>
    </location>
</feature>
<protein>
    <recommendedName>
        <fullName evidence="8 10">Xylulose kinase</fullName>
        <shortName evidence="8 10">Xylulokinase</shortName>
        <ecNumber evidence="8 10">2.7.1.17</ecNumber>
    </recommendedName>
</protein>
<dbReference type="InterPro" id="IPR018484">
    <property type="entry name" value="FGGY_N"/>
</dbReference>
<evidence type="ECO:0000256" key="4">
    <source>
        <dbReference type="ARBA" id="ARBA00022741"/>
    </source>
</evidence>
<dbReference type="RefSeq" id="WP_130511050.1">
    <property type="nucleotide sequence ID" value="NZ_SHKY01000001.1"/>
</dbReference>
<dbReference type="HAMAP" id="MF_02220">
    <property type="entry name" value="XylB"/>
    <property type="match status" value="1"/>
</dbReference>
<evidence type="ECO:0000259" key="12">
    <source>
        <dbReference type="Pfam" id="PF02782"/>
    </source>
</evidence>
<dbReference type="SUPFAM" id="SSF53067">
    <property type="entry name" value="Actin-like ATPase domain"/>
    <property type="match status" value="2"/>
</dbReference>
<keyword evidence="2 8" id="KW-0859">Xylose metabolism</keyword>
<dbReference type="Gene3D" id="3.30.420.40">
    <property type="match status" value="2"/>
</dbReference>
<dbReference type="PIRSF" id="PIRSF000538">
    <property type="entry name" value="GlpK"/>
    <property type="match status" value="1"/>
</dbReference>
<dbReference type="Pfam" id="PF02782">
    <property type="entry name" value="FGGY_C"/>
    <property type="match status" value="1"/>
</dbReference>
<dbReference type="GO" id="GO:0005524">
    <property type="term" value="F:ATP binding"/>
    <property type="evidence" value="ECO:0007669"/>
    <property type="project" value="UniProtKB-UniRule"/>
</dbReference>
<feature type="domain" description="Carbohydrate kinase FGGY C-terminal" evidence="12">
    <location>
        <begin position="246"/>
        <end position="427"/>
    </location>
</feature>
<keyword evidence="6 8" id="KW-0067">ATP-binding</keyword>
<dbReference type="InterPro" id="IPR000577">
    <property type="entry name" value="Carb_kinase_FGGY"/>
</dbReference>
<dbReference type="AlphaFoldDB" id="A0A4Q7ZP04"/>
<keyword evidence="5 8" id="KW-0418">Kinase</keyword>
<feature type="binding site" evidence="8">
    <location>
        <begin position="71"/>
        <end position="72"/>
    </location>
    <ligand>
        <name>substrate</name>
    </ligand>
</feature>
<dbReference type="OrthoDB" id="9805576at2"/>
<comment type="similarity">
    <text evidence="1 8 9">Belongs to the FGGY kinase family.</text>
</comment>
<gene>
    <name evidence="8 10" type="primary">xylB</name>
    <name evidence="13" type="ORF">EV385_4297</name>
</gene>
<dbReference type="NCBIfam" id="TIGR01312">
    <property type="entry name" value="XylB"/>
    <property type="match status" value="1"/>
</dbReference>
<dbReference type="CDD" id="cd07809">
    <property type="entry name" value="ASKHA_NBD_FGGY_BaXK-like"/>
    <property type="match status" value="1"/>
</dbReference>
<evidence type="ECO:0000313" key="14">
    <source>
        <dbReference type="Proteomes" id="UP000292564"/>
    </source>
</evidence>